<accession>A0ACC2VWV4</accession>
<evidence type="ECO:0000313" key="2">
    <source>
        <dbReference type="Proteomes" id="UP001230649"/>
    </source>
</evidence>
<reference evidence="1" key="1">
    <citation type="submission" date="2023-04" db="EMBL/GenBank/DDBJ databases">
        <title>Draft Genome sequencing of Naganishia species isolated from polar environments using Oxford Nanopore Technology.</title>
        <authorList>
            <person name="Leo P."/>
            <person name="Venkateswaran K."/>
        </authorList>
    </citation>
    <scope>NUCLEOTIDE SEQUENCE</scope>
    <source>
        <strain evidence="1">MNA-CCFEE 5262</strain>
    </source>
</reference>
<dbReference type="Proteomes" id="UP001230649">
    <property type="component" value="Unassembled WGS sequence"/>
</dbReference>
<protein>
    <submittedName>
        <fullName evidence="1">Uncharacterized protein</fullName>
    </submittedName>
</protein>
<dbReference type="EMBL" id="JASBWS010000058">
    <property type="protein sequence ID" value="KAJ9103596.1"/>
    <property type="molecule type" value="Genomic_DNA"/>
</dbReference>
<proteinExistence type="predicted"/>
<sequence>MPPQLPSSRATTGFLALCTTYTLFLLYLAWALTPQQYLTGLVGWLPDQAWATVVPSWLMLLVLFTYGSYLALMAYSTPSLDSLSLLVGMPFLPLK</sequence>
<name>A0ACC2VWV4_9TREE</name>
<comment type="caution">
    <text evidence="1">The sequence shown here is derived from an EMBL/GenBank/DDBJ whole genome shotgun (WGS) entry which is preliminary data.</text>
</comment>
<organism evidence="1 2">
    <name type="scientific">Naganishia adeliensis</name>
    <dbReference type="NCBI Taxonomy" id="92952"/>
    <lineage>
        <taxon>Eukaryota</taxon>
        <taxon>Fungi</taxon>
        <taxon>Dikarya</taxon>
        <taxon>Basidiomycota</taxon>
        <taxon>Agaricomycotina</taxon>
        <taxon>Tremellomycetes</taxon>
        <taxon>Filobasidiales</taxon>
        <taxon>Filobasidiaceae</taxon>
        <taxon>Naganishia</taxon>
    </lineage>
</organism>
<evidence type="ECO:0000313" key="1">
    <source>
        <dbReference type="EMBL" id="KAJ9103596.1"/>
    </source>
</evidence>
<keyword evidence="2" id="KW-1185">Reference proteome</keyword>
<gene>
    <name evidence="1" type="ORF">QFC20_004752</name>
</gene>